<evidence type="ECO:0000313" key="1">
    <source>
        <dbReference type="EMBL" id="PIW17369.1"/>
    </source>
</evidence>
<protein>
    <submittedName>
        <fullName evidence="1">Uncharacterized protein</fullName>
    </submittedName>
</protein>
<evidence type="ECO:0000313" key="2">
    <source>
        <dbReference type="Proteomes" id="UP000231019"/>
    </source>
</evidence>
<name>A0A2M7G6T7_9BACT</name>
<accession>A0A2M7G6T7</accession>
<proteinExistence type="predicted"/>
<gene>
    <name evidence="1" type="ORF">COW36_09340</name>
</gene>
<organism evidence="1 2">
    <name type="scientific">bacterium (Candidatus Blackallbacteria) CG17_big_fil_post_rev_8_21_14_2_50_48_46</name>
    <dbReference type="NCBI Taxonomy" id="2014261"/>
    <lineage>
        <taxon>Bacteria</taxon>
        <taxon>Candidatus Blackallbacteria</taxon>
    </lineage>
</organism>
<sequence length="63" mass="7186">MAHLEGQSKGERNSAPRENGVWLKVFAAEEANSVLRYAEREVNSEMCWRRATNLSANSRIHLN</sequence>
<dbReference type="Proteomes" id="UP000231019">
    <property type="component" value="Unassembled WGS sequence"/>
</dbReference>
<dbReference type="EMBL" id="PFFQ01000024">
    <property type="protein sequence ID" value="PIW17369.1"/>
    <property type="molecule type" value="Genomic_DNA"/>
</dbReference>
<reference evidence="1 2" key="1">
    <citation type="submission" date="2017-09" db="EMBL/GenBank/DDBJ databases">
        <title>Depth-based differentiation of microbial function through sediment-hosted aquifers and enrichment of novel symbionts in the deep terrestrial subsurface.</title>
        <authorList>
            <person name="Probst A.J."/>
            <person name="Ladd B."/>
            <person name="Jarett J.K."/>
            <person name="Geller-Mcgrath D.E."/>
            <person name="Sieber C.M."/>
            <person name="Emerson J.B."/>
            <person name="Anantharaman K."/>
            <person name="Thomas B.C."/>
            <person name="Malmstrom R."/>
            <person name="Stieglmeier M."/>
            <person name="Klingl A."/>
            <person name="Woyke T."/>
            <person name="Ryan C.M."/>
            <person name="Banfield J.F."/>
        </authorList>
    </citation>
    <scope>NUCLEOTIDE SEQUENCE [LARGE SCALE GENOMIC DNA]</scope>
    <source>
        <strain evidence="1">CG17_big_fil_post_rev_8_21_14_2_50_48_46</strain>
    </source>
</reference>
<comment type="caution">
    <text evidence="1">The sequence shown here is derived from an EMBL/GenBank/DDBJ whole genome shotgun (WGS) entry which is preliminary data.</text>
</comment>
<dbReference type="AlphaFoldDB" id="A0A2M7G6T7"/>